<name>A0AAW1BSY1_CROAD</name>
<organism evidence="2 3">
    <name type="scientific">Crotalus adamanteus</name>
    <name type="common">Eastern diamondback rattlesnake</name>
    <dbReference type="NCBI Taxonomy" id="8729"/>
    <lineage>
        <taxon>Eukaryota</taxon>
        <taxon>Metazoa</taxon>
        <taxon>Chordata</taxon>
        <taxon>Craniata</taxon>
        <taxon>Vertebrata</taxon>
        <taxon>Euteleostomi</taxon>
        <taxon>Lepidosauria</taxon>
        <taxon>Squamata</taxon>
        <taxon>Bifurcata</taxon>
        <taxon>Unidentata</taxon>
        <taxon>Episquamata</taxon>
        <taxon>Toxicofera</taxon>
        <taxon>Serpentes</taxon>
        <taxon>Colubroidea</taxon>
        <taxon>Viperidae</taxon>
        <taxon>Crotalinae</taxon>
        <taxon>Crotalus</taxon>
    </lineage>
</organism>
<keyword evidence="1" id="KW-0732">Signal</keyword>
<keyword evidence="3" id="KW-1185">Reference proteome</keyword>
<feature type="signal peptide" evidence="1">
    <location>
        <begin position="1"/>
        <end position="22"/>
    </location>
</feature>
<accession>A0AAW1BSY1</accession>
<evidence type="ECO:0000313" key="3">
    <source>
        <dbReference type="Proteomes" id="UP001474421"/>
    </source>
</evidence>
<dbReference type="AlphaFoldDB" id="A0AAW1BSY1"/>
<dbReference type="Proteomes" id="UP001474421">
    <property type="component" value="Unassembled WGS sequence"/>
</dbReference>
<sequence length="52" mass="5814">MKILYLLFAFLFLAFLSEPGNAQRRCLRRGGHCFGYQCPGGFLDLGQVDCGL</sequence>
<feature type="chain" id="PRO_5044013320" evidence="1">
    <location>
        <begin position="23"/>
        <end position="52"/>
    </location>
</feature>
<proteinExistence type="predicted"/>
<evidence type="ECO:0000256" key="1">
    <source>
        <dbReference type="SAM" id="SignalP"/>
    </source>
</evidence>
<protein>
    <submittedName>
        <fullName evidence="2">Beta-defensin-like</fullName>
    </submittedName>
</protein>
<dbReference type="EMBL" id="JAOTOJ010000002">
    <property type="protein sequence ID" value="KAK9405275.1"/>
    <property type="molecule type" value="Genomic_DNA"/>
</dbReference>
<gene>
    <name evidence="2" type="ORF">NXF25_004049</name>
</gene>
<comment type="caution">
    <text evidence="2">The sequence shown here is derived from an EMBL/GenBank/DDBJ whole genome shotgun (WGS) entry which is preliminary data.</text>
</comment>
<evidence type="ECO:0000313" key="2">
    <source>
        <dbReference type="EMBL" id="KAK9405275.1"/>
    </source>
</evidence>
<reference evidence="2 3" key="1">
    <citation type="journal article" date="2024" name="Proc. Natl. Acad. Sci. U.S.A.">
        <title>The genetic regulatory architecture and epigenomic basis for age-related changes in rattlesnake venom.</title>
        <authorList>
            <person name="Hogan M.P."/>
            <person name="Holding M.L."/>
            <person name="Nystrom G.S."/>
            <person name="Colston T.J."/>
            <person name="Bartlett D.A."/>
            <person name="Mason A.J."/>
            <person name="Ellsworth S.A."/>
            <person name="Rautsaw R.M."/>
            <person name="Lawrence K.C."/>
            <person name="Strickland J.L."/>
            <person name="He B."/>
            <person name="Fraser P."/>
            <person name="Margres M.J."/>
            <person name="Gilbert D.M."/>
            <person name="Gibbs H.L."/>
            <person name="Parkinson C.L."/>
            <person name="Rokyta D.R."/>
        </authorList>
    </citation>
    <scope>NUCLEOTIDE SEQUENCE [LARGE SCALE GENOMIC DNA]</scope>
    <source>
        <strain evidence="2">DRR0105</strain>
    </source>
</reference>